<accession>A0A2U3AKS9</accession>
<feature type="compositionally biased region" description="Basic and acidic residues" evidence="6">
    <location>
        <begin position="186"/>
        <end position="211"/>
    </location>
</feature>
<evidence type="ECO:0000313" key="9">
    <source>
        <dbReference type="EMBL" id="PWI25129.1"/>
    </source>
</evidence>
<feature type="non-terminal residue" evidence="9">
    <location>
        <position position="1"/>
    </location>
</feature>
<feature type="compositionally biased region" description="Basic and acidic residues" evidence="6">
    <location>
        <begin position="367"/>
        <end position="385"/>
    </location>
</feature>
<dbReference type="InterPro" id="IPR013783">
    <property type="entry name" value="Ig-like_fold"/>
</dbReference>
<dbReference type="Proteomes" id="UP000245938">
    <property type="component" value="Unassembled WGS sequence"/>
</dbReference>
<dbReference type="Gene3D" id="2.60.40.10">
    <property type="entry name" value="Immunoglobulins"/>
    <property type="match status" value="4"/>
</dbReference>
<keyword evidence="7" id="KW-0472">Membrane</keyword>
<evidence type="ECO:0000313" key="10">
    <source>
        <dbReference type="Proteomes" id="UP000245938"/>
    </source>
</evidence>
<reference evidence="9 10" key="1">
    <citation type="submission" date="2018-05" db="EMBL/GenBank/DDBJ databases">
        <title>Kurthia sibirica genome sequence.</title>
        <authorList>
            <person name="Maclea K.S."/>
            <person name="Goen A.E."/>
        </authorList>
    </citation>
    <scope>NUCLEOTIDE SEQUENCE [LARGE SCALE GENOMIC DNA]</scope>
    <source>
        <strain evidence="9 10">ATCC 49154</strain>
    </source>
</reference>
<feature type="transmembrane region" description="Helical" evidence="7">
    <location>
        <begin position="532"/>
        <end position="551"/>
    </location>
</feature>
<feature type="compositionally biased region" description="Basic and acidic residues" evidence="6">
    <location>
        <begin position="273"/>
        <end position="298"/>
    </location>
</feature>
<feature type="compositionally biased region" description="Polar residues" evidence="6">
    <location>
        <begin position="84"/>
        <end position="98"/>
    </location>
</feature>
<dbReference type="PROSITE" id="PS50847">
    <property type="entry name" value="GRAM_POS_ANCHORING"/>
    <property type="match status" value="1"/>
</dbReference>
<feature type="compositionally biased region" description="Basic and acidic residues" evidence="6">
    <location>
        <begin position="48"/>
        <end position="66"/>
    </location>
</feature>
<keyword evidence="5" id="KW-0572">Peptidoglycan-anchor</keyword>
<dbReference type="InterPro" id="IPR041498">
    <property type="entry name" value="Big_6"/>
</dbReference>
<dbReference type="AlphaFoldDB" id="A0A2U3AKS9"/>
<keyword evidence="10" id="KW-1185">Reference proteome</keyword>
<comment type="caution">
    <text evidence="9">The sequence shown here is derived from an EMBL/GenBank/DDBJ whole genome shotgun (WGS) entry which is preliminary data.</text>
</comment>
<evidence type="ECO:0000256" key="7">
    <source>
        <dbReference type="SAM" id="Phobius"/>
    </source>
</evidence>
<dbReference type="OrthoDB" id="2278104at2"/>
<dbReference type="InterPro" id="IPR019931">
    <property type="entry name" value="LPXTG_anchor"/>
</dbReference>
<name>A0A2U3AKS9_9BACL</name>
<dbReference type="Pfam" id="PF17936">
    <property type="entry name" value="Big_6"/>
    <property type="match status" value="5"/>
</dbReference>
<feature type="compositionally biased region" description="Polar residues" evidence="6">
    <location>
        <begin position="1"/>
        <end position="10"/>
    </location>
</feature>
<evidence type="ECO:0000256" key="3">
    <source>
        <dbReference type="ARBA" id="ARBA00022525"/>
    </source>
</evidence>
<gene>
    <name evidence="9" type="ORF">DEX24_10330</name>
</gene>
<feature type="compositionally biased region" description="Polar residues" evidence="6">
    <location>
        <begin position="258"/>
        <end position="271"/>
    </location>
</feature>
<evidence type="ECO:0000256" key="2">
    <source>
        <dbReference type="ARBA" id="ARBA00022512"/>
    </source>
</evidence>
<keyword evidence="7" id="KW-0812">Transmembrane</keyword>
<feature type="compositionally biased region" description="Polar residues" evidence="6">
    <location>
        <begin position="171"/>
        <end position="184"/>
    </location>
</feature>
<comment type="subcellular location">
    <subcellularLocation>
        <location evidence="1">Secreted</location>
        <location evidence="1">Cell wall</location>
        <topology evidence="1">Peptidoglycan-anchor</topology>
    </subcellularLocation>
</comment>
<keyword evidence="3" id="KW-0964">Secreted</keyword>
<feature type="compositionally biased region" description="Basic and acidic residues" evidence="6">
    <location>
        <begin position="99"/>
        <end position="124"/>
    </location>
</feature>
<organism evidence="9 10">
    <name type="scientific">Kurthia sibirica</name>
    <dbReference type="NCBI Taxonomy" id="202750"/>
    <lineage>
        <taxon>Bacteria</taxon>
        <taxon>Bacillati</taxon>
        <taxon>Bacillota</taxon>
        <taxon>Bacilli</taxon>
        <taxon>Bacillales</taxon>
        <taxon>Caryophanaceae</taxon>
        <taxon>Kurthia</taxon>
    </lineage>
</organism>
<dbReference type="Pfam" id="PF00746">
    <property type="entry name" value="Gram_pos_anchor"/>
    <property type="match status" value="1"/>
</dbReference>
<evidence type="ECO:0000256" key="1">
    <source>
        <dbReference type="ARBA" id="ARBA00004168"/>
    </source>
</evidence>
<proteinExistence type="predicted"/>
<feature type="region of interest" description="Disordered" evidence="6">
    <location>
        <begin position="367"/>
        <end position="401"/>
    </location>
</feature>
<evidence type="ECO:0000256" key="5">
    <source>
        <dbReference type="ARBA" id="ARBA00023088"/>
    </source>
</evidence>
<feature type="compositionally biased region" description="Basic and acidic residues" evidence="6">
    <location>
        <begin position="12"/>
        <end position="27"/>
    </location>
</feature>
<feature type="domain" description="Gram-positive cocci surface proteins LPxTG" evidence="8">
    <location>
        <begin position="523"/>
        <end position="561"/>
    </location>
</feature>
<feature type="region of interest" description="Disordered" evidence="6">
    <location>
        <begin position="434"/>
        <end position="476"/>
    </location>
</feature>
<evidence type="ECO:0000256" key="6">
    <source>
        <dbReference type="SAM" id="MobiDB-lite"/>
    </source>
</evidence>
<dbReference type="EMBL" id="QFVR01000012">
    <property type="protein sequence ID" value="PWI25129.1"/>
    <property type="molecule type" value="Genomic_DNA"/>
</dbReference>
<sequence length="561" mass="58999">TGQNVGTPTDATVKDAPYDADAHKPTIKEPTAGDNKVDGTGVPGDTIILKDKDGNKIGEGTVDKDGNYTIPTDRPLEKGEVITATPNTGQNVGTPTDTTVKDAPYDEKAHKPTIKELTEGDNKVDGTGVPGDTIILKDKDGNKIGEGTVGEDGTFITSTTRPLKKDEVITATPNTGQNVGTPTDATVKEAPYDKKAHKPTIKEPTEGDNKVDGTGVPGDTVILKDKDGNKIGEGTVDKDGNYSIKTDRPLKKDEVITATPNTGQNVGTPTDATVKEAPYDKKAHKPTIKEPTEGDNKVEGTGVPGDTIILKDKDGNKIGEGTVDKDGNYSIKTDRPLKKDEVITATPNTGQNVGTPTDATVKEAPYDEKAHKPTIKKPNEGDNKVEGTGVPGDTIILKDKDGNKIGEGTVDKDGNYSIPINRPLEKGEVITATPITGDHMGTPTEATVSDAPKTGGVPTEKNPIESITPTPIPNNGLGSLNDTIKKDLPNNLATNNGTTPLATPNLLNSTVPKTNGQGNLSTLPQTGTENTFTKLLLGLGTMFVALSAFMFKGLRRKNKMN</sequence>
<feature type="compositionally biased region" description="Basic and acidic residues" evidence="6">
    <location>
        <begin position="222"/>
        <end position="255"/>
    </location>
</feature>
<keyword evidence="2" id="KW-0134">Cell wall</keyword>
<keyword evidence="7" id="KW-1133">Transmembrane helix</keyword>
<dbReference type="RefSeq" id="WP_146192983.1">
    <property type="nucleotide sequence ID" value="NZ_QFVR01000012.1"/>
</dbReference>
<evidence type="ECO:0000256" key="4">
    <source>
        <dbReference type="ARBA" id="ARBA00022729"/>
    </source>
</evidence>
<dbReference type="NCBIfam" id="TIGR01167">
    <property type="entry name" value="LPXTG_anchor"/>
    <property type="match status" value="1"/>
</dbReference>
<protein>
    <recommendedName>
        <fullName evidence="8">Gram-positive cocci surface proteins LPxTG domain-containing protein</fullName>
    </recommendedName>
</protein>
<keyword evidence="4" id="KW-0732">Signal</keyword>
<feature type="region of interest" description="Disordered" evidence="6">
    <location>
        <begin position="1"/>
        <end position="314"/>
    </location>
</feature>
<evidence type="ECO:0000259" key="8">
    <source>
        <dbReference type="PROSITE" id="PS50847"/>
    </source>
</evidence>